<feature type="domain" description="Phage tail collar" evidence="1">
    <location>
        <begin position="7"/>
        <end position="61"/>
    </location>
</feature>
<dbReference type="AlphaFoldDB" id="A0A5B8USF6"/>
<protein>
    <submittedName>
        <fullName evidence="2">Phage tail protein</fullName>
    </submittedName>
</protein>
<dbReference type="RefSeq" id="WP_147030587.1">
    <property type="nucleotide sequence ID" value="NZ_CP042436.1"/>
</dbReference>
<dbReference type="Gene3D" id="3.90.1340.10">
    <property type="entry name" value="Phage tail collar domain"/>
    <property type="match status" value="1"/>
</dbReference>
<proteinExistence type="predicted"/>
<dbReference type="KEGG" id="mgin:FRZ54_05205"/>
<dbReference type="Proteomes" id="UP000321479">
    <property type="component" value="Chromosome"/>
</dbReference>
<dbReference type="EMBL" id="CP042436">
    <property type="protein sequence ID" value="QEC62010.1"/>
    <property type="molecule type" value="Genomic_DNA"/>
</dbReference>
<gene>
    <name evidence="2" type="ORF">FRZ54_05205</name>
</gene>
<sequence>MEGTMSEIRLFAGNFAPRTWALCQGQTLAISSNQALFALLGTTYGGNGIQTFMLPDLRGKTVIGTGQGLGLSQYVLGETLGTNDVTITSQTMAAHTHATVITQPTTRGTGTATLYGVNAGGQSQPAGNFLGTDTTGGAKPFTHPGTGTPAVMSRDAITYANLNVPAPTVTTGLTGGSQPHNNIMPTIALNYIICLQGIFPSRD</sequence>
<dbReference type="OrthoDB" id="9810174at2"/>
<dbReference type="Pfam" id="PF07484">
    <property type="entry name" value="Collar"/>
    <property type="match status" value="1"/>
</dbReference>
<organism evidence="2 3">
    <name type="scientific">Mucilaginibacter ginsenosidivorans</name>
    <dbReference type="NCBI Taxonomy" id="398053"/>
    <lineage>
        <taxon>Bacteria</taxon>
        <taxon>Pseudomonadati</taxon>
        <taxon>Bacteroidota</taxon>
        <taxon>Sphingobacteriia</taxon>
        <taxon>Sphingobacteriales</taxon>
        <taxon>Sphingobacteriaceae</taxon>
        <taxon>Mucilaginibacter</taxon>
    </lineage>
</organism>
<reference evidence="2 3" key="1">
    <citation type="journal article" date="2017" name="Curr. Microbiol.">
        <title>Mucilaginibacter ginsenosidivorans sp. nov., Isolated from Soil of Ginseng Field.</title>
        <authorList>
            <person name="Kim M.M."/>
            <person name="Siddiqi M.Z."/>
            <person name="Im W.T."/>
        </authorList>
    </citation>
    <scope>NUCLEOTIDE SEQUENCE [LARGE SCALE GENOMIC DNA]</scope>
    <source>
        <strain evidence="2 3">Gsoil 3017</strain>
    </source>
</reference>
<evidence type="ECO:0000259" key="1">
    <source>
        <dbReference type="Pfam" id="PF07484"/>
    </source>
</evidence>
<dbReference type="InterPro" id="IPR037053">
    <property type="entry name" value="Phage_tail_collar_dom_sf"/>
</dbReference>
<accession>A0A5B8USF6</accession>
<dbReference type="SUPFAM" id="SSF88874">
    <property type="entry name" value="Receptor-binding domain of short tail fibre protein gp12"/>
    <property type="match status" value="1"/>
</dbReference>
<name>A0A5B8USF6_9SPHI</name>
<dbReference type="InterPro" id="IPR011083">
    <property type="entry name" value="Phage_tail_collar_dom"/>
</dbReference>
<keyword evidence="3" id="KW-1185">Reference proteome</keyword>
<evidence type="ECO:0000313" key="2">
    <source>
        <dbReference type="EMBL" id="QEC62010.1"/>
    </source>
</evidence>
<evidence type="ECO:0000313" key="3">
    <source>
        <dbReference type="Proteomes" id="UP000321479"/>
    </source>
</evidence>